<evidence type="ECO:0008006" key="3">
    <source>
        <dbReference type="Google" id="ProtNLM"/>
    </source>
</evidence>
<evidence type="ECO:0000313" key="2">
    <source>
        <dbReference type="Proteomes" id="UP001228690"/>
    </source>
</evidence>
<keyword evidence="2" id="KW-1185">Reference proteome</keyword>
<protein>
    <recommendedName>
        <fullName evidence="3">GNAT family N-acetyltransferase</fullName>
    </recommendedName>
</protein>
<sequence>MKIEIRQYRASDLNAVLDTWEVATRLAHKFMTDEFISKERKNVADI</sequence>
<name>A0ABY8MFW4_9SPIO</name>
<dbReference type="RefSeq" id="WP_326926942.1">
    <property type="nucleotide sequence ID" value="NZ_CP123443.1"/>
</dbReference>
<gene>
    <name evidence="1" type="ORF">P0082_09740</name>
</gene>
<proteinExistence type="predicted"/>
<dbReference type="Proteomes" id="UP001228690">
    <property type="component" value="Chromosome"/>
</dbReference>
<reference evidence="1 2" key="1">
    <citation type="submission" date="2023-04" db="EMBL/GenBank/DDBJ databases">
        <title>Spirochaete genome identified in red abalone sample constitutes a novel genus.</title>
        <authorList>
            <person name="Sharma S.P."/>
            <person name="Purcell C.M."/>
            <person name="Hyde J.R."/>
            <person name="Severin A.J."/>
        </authorList>
    </citation>
    <scope>NUCLEOTIDE SEQUENCE [LARGE SCALE GENOMIC DNA]</scope>
    <source>
        <strain evidence="1 2">SP-2023</strain>
    </source>
</reference>
<accession>A0ABY8MFW4</accession>
<organism evidence="1 2">
    <name type="scientific">Candidatus Haliotispira prima</name>
    <dbReference type="NCBI Taxonomy" id="3034016"/>
    <lineage>
        <taxon>Bacteria</taxon>
        <taxon>Pseudomonadati</taxon>
        <taxon>Spirochaetota</taxon>
        <taxon>Spirochaetia</taxon>
        <taxon>Spirochaetales</taxon>
        <taxon>Spirochaetaceae</taxon>
        <taxon>Candidatus Haliotispira</taxon>
    </lineage>
</organism>
<dbReference type="EMBL" id="CP123443">
    <property type="protein sequence ID" value="WGK68756.1"/>
    <property type="molecule type" value="Genomic_DNA"/>
</dbReference>
<evidence type="ECO:0000313" key="1">
    <source>
        <dbReference type="EMBL" id="WGK68756.1"/>
    </source>
</evidence>